<keyword evidence="2" id="KW-0813">Transport</keyword>
<proteinExistence type="inferred from homology"/>
<evidence type="ECO:0000256" key="6">
    <source>
        <dbReference type="ARBA" id="ARBA00023010"/>
    </source>
</evidence>
<dbReference type="EMBL" id="CP142728">
    <property type="protein sequence ID" value="WUR02871.1"/>
    <property type="molecule type" value="Genomic_DNA"/>
</dbReference>
<dbReference type="Pfam" id="PF03911">
    <property type="entry name" value="Sec61_beta"/>
    <property type="match status" value="1"/>
</dbReference>
<evidence type="ECO:0000256" key="5">
    <source>
        <dbReference type="ARBA" id="ARBA00022989"/>
    </source>
</evidence>
<dbReference type="InterPro" id="IPR016482">
    <property type="entry name" value="SecG/Sec61-beta/Sbh"/>
</dbReference>
<feature type="transmembrane region" description="Helical" evidence="9">
    <location>
        <begin position="65"/>
        <end position="82"/>
    </location>
</feature>
<gene>
    <name evidence="10" type="ORF">VNE69_03092</name>
</gene>
<evidence type="ECO:0000313" key="11">
    <source>
        <dbReference type="Proteomes" id="UP001334084"/>
    </source>
</evidence>
<dbReference type="GeneID" id="90540688"/>
<keyword evidence="5 9" id="KW-1133">Transmembrane helix</keyword>
<evidence type="ECO:0000256" key="1">
    <source>
        <dbReference type="ARBA" id="ARBA00006103"/>
    </source>
</evidence>
<keyword evidence="6" id="KW-0811">Translocation</keyword>
<keyword evidence="11" id="KW-1185">Reference proteome</keyword>
<evidence type="ECO:0000256" key="3">
    <source>
        <dbReference type="ARBA" id="ARBA00022692"/>
    </source>
</evidence>
<evidence type="ECO:0000256" key="7">
    <source>
        <dbReference type="ARBA" id="ARBA00023136"/>
    </source>
</evidence>
<evidence type="ECO:0000256" key="2">
    <source>
        <dbReference type="ARBA" id="ARBA00022448"/>
    </source>
</evidence>
<comment type="subcellular location">
    <subcellularLocation>
        <location evidence="8">Endomembrane system</location>
        <topology evidence="8">Single-pass membrane protein</topology>
    </subcellularLocation>
</comment>
<name>A0AAX4JA80_9MICR</name>
<keyword evidence="7 9" id="KW-0472">Membrane</keyword>
<evidence type="ECO:0000313" key="10">
    <source>
        <dbReference type="EMBL" id="WUR02871.1"/>
    </source>
</evidence>
<keyword evidence="4" id="KW-0653">Protein transport</keyword>
<protein>
    <submittedName>
        <fullName evidence="10">Membrane protein</fullName>
    </submittedName>
</protein>
<dbReference type="RefSeq" id="XP_065329016.1">
    <property type="nucleotide sequence ID" value="XM_065472944.1"/>
</dbReference>
<evidence type="ECO:0000256" key="4">
    <source>
        <dbReference type="ARBA" id="ARBA00022927"/>
    </source>
</evidence>
<comment type="similarity">
    <text evidence="1">Belongs to the SEC61-beta family.</text>
</comment>
<reference evidence="10" key="1">
    <citation type="journal article" date="2024" name="BMC Genomics">
        <title>Functional annotation of a divergent genome using sequence and structure-based similarity.</title>
        <authorList>
            <person name="Svedberg D."/>
            <person name="Winiger R.R."/>
            <person name="Berg A."/>
            <person name="Sharma H."/>
            <person name="Tellgren-Roth C."/>
            <person name="Debrunner-Vossbrinck B.A."/>
            <person name="Vossbrinck C.R."/>
            <person name="Barandun J."/>
        </authorList>
    </citation>
    <scope>NUCLEOTIDE SEQUENCE</scope>
    <source>
        <strain evidence="10">Illinois isolate</strain>
    </source>
</reference>
<feature type="transmembrane region" description="Helical" evidence="9">
    <location>
        <begin position="28"/>
        <end position="53"/>
    </location>
</feature>
<dbReference type="AlphaFoldDB" id="A0AAX4JA80"/>
<evidence type="ECO:0000256" key="9">
    <source>
        <dbReference type="SAM" id="Phobius"/>
    </source>
</evidence>
<evidence type="ECO:0000256" key="8">
    <source>
        <dbReference type="ARBA" id="ARBA00037847"/>
    </source>
</evidence>
<dbReference type="KEGG" id="vnx:VNE69_03092"/>
<keyword evidence="3 9" id="KW-0812">Transmembrane</keyword>
<accession>A0AAX4JA80</accession>
<dbReference type="Proteomes" id="UP001334084">
    <property type="component" value="Chromosome 3"/>
</dbReference>
<organism evidence="10 11">
    <name type="scientific">Vairimorpha necatrix</name>
    <dbReference type="NCBI Taxonomy" id="6039"/>
    <lineage>
        <taxon>Eukaryota</taxon>
        <taxon>Fungi</taxon>
        <taxon>Fungi incertae sedis</taxon>
        <taxon>Microsporidia</taxon>
        <taxon>Nosematidae</taxon>
        <taxon>Vairimorpha</taxon>
    </lineage>
</organism>
<sequence length="86" mass="9932">MSNQKIQVHHFNQRQKKLNDLLFEDQSLFLITPLQVLIISLVFIANVFLLHIVSRFIPSTTAPQVAISIIVIIFSIIITFCLNKKR</sequence>